<dbReference type="STRING" id="1547283.A9C19_01905"/>
<keyword evidence="1" id="KW-0472">Membrane</keyword>
<proteinExistence type="predicted"/>
<dbReference type="AlphaFoldDB" id="A0A1L3MMP9"/>
<sequence>MIENWLLELLWAVGRFFLHPLFYLFFLLTLTYGYVRIKRERKSFHIRVEDLYHELKFTYTKGLLAGVVLSVLLFALGVSLPFGTIVLLAIITAIIGASLQLRWFSSAYTIGLTFLIVSLLPVLNKEWVNDFFVGISDTSYIALSLLAGLLLVTEGVLIFRTSHQKTSPSIIKSTRGLPIGIHQANRTWMLPLLFLVPGGELVSPVSWWPVLSIGGEPFLLLFIPYFVGFHQRVQGSLPAESMKTTGFRVIWLGVIALAIAVGSIWFTPLAFVAMFFAIVGREFITVRQRMNDDSAAFYFSKRDKGLMILGILPGSPAEKMGLQVGEMVMKVNGYAVKTEEELYQGLQKNRAFCKLEIVDHNGEIRFAQCALYDGEHHELGILFVQDEKKWETEAV</sequence>
<dbReference type="PROSITE" id="PS50106">
    <property type="entry name" value="PDZ"/>
    <property type="match status" value="1"/>
</dbReference>
<dbReference type="SMART" id="SM00228">
    <property type="entry name" value="PDZ"/>
    <property type="match status" value="1"/>
</dbReference>
<dbReference type="Pfam" id="PF17820">
    <property type="entry name" value="PDZ_6"/>
    <property type="match status" value="1"/>
</dbReference>
<dbReference type="InterPro" id="IPR036034">
    <property type="entry name" value="PDZ_sf"/>
</dbReference>
<reference evidence="3 4" key="1">
    <citation type="journal article" date="2016" name="Sci. Rep.">
        <title>Complete genome sequence and transcriptomic analysis of a novel marine strain Bacillus weihaiensis reveals the mechanism of brown algae degradation.</title>
        <authorList>
            <person name="Zhu Y."/>
            <person name="Chen P."/>
            <person name="Bao Y."/>
            <person name="Men Y."/>
            <person name="Zeng Y."/>
            <person name="Yang J."/>
            <person name="Sun J."/>
            <person name="Sun Y."/>
        </authorList>
    </citation>
    <scope>NUCLEOTIDE SEQUENCE [LARGE SCALE GENOMIC DNA]</scope>
    <source>
        <strain evidence="3 4">Alg07</strain>
    </source>
</reference>
<evidence type="ECO:0000313" key="3">
    <source>
        <dbReference type="EMBL" id="APH03607.1"/>
    </source>
</evidence>
<keyword evidence="4" id="KW-1185">Reference proteome</keyword>
<keyword evidence="1" id="KW-1133">Transmembrane helix</keyword>
<gene>
    <name evidence="3" type="ORF">A9C19_01905</name>
</gene>
<feature type="transmembrane region" description="Helical" evidence="1">
    <location>
        <begin position="205"/>
        <end position="228"/>
    </location>
</feature>
<dbReference type="Gene3D" id="2.30.42.10">
    <property type="match status" value="1"/>
</dbReference>
<accession>A0A1L3MMP9</accession>
<feature type="transmembrane region" description="Helical" evidence="1">
    <location>
        <begin position="82"/>
        <end position="99"/>
    </location>
</feature>
<evidence type="ECO:0000259" key="2">
    <source>
        <dbReference type="PROSITE" id="PS50106"/>
    </source>
</evidence>
<evidence type="ECO:0000313" key="4">
    <source>
        <dbReference type="Proteomes" id="UP000181936"/>
    </source>
</evidence>
<feature type="domain" description="PDZ" evidence="2">
    <location>
        <begin position="283"/>
        <end position="361"/>
    </location>
</feature>
<protein>
    <submittedName>
        <fullName evidence="3">Cell division protein</fullName>
    </submittedName>
</protein>
<feature type="transmembrane region" description="Helical" evidence="1">
    <location>
        <begin position="138"/>
        <end position="159"/>
    </location>
</feature>
<organism evidence="3 4">
    <name type="scientific">Bacillus weihaiensis</name>
    <dbReference type="NCBI Taxonomy" id="1547283"/>
    <lineage>
        <taxon>Bacteria</taxon>
        <taxon>Bacillati</taxon>
        <taxon>Bacillota</taxon>
        <taxon>Bacilli</taxon>
        <taxon>Bacillales</taxon>
        <taxon>Bacillaceae</taxon>
        <taxon>Bacillus</taxon>
    </lineage>
</organism>
<keyword evidence="1" id="KW-0812">Transmembrane</keyword>
<dbReference type="SUPFAM" id="SSF50156">
    <property type="entry name" value="PDZ domain-like"/>
    <property type="match status" value="1"/>
</dbReference>
<dbReference type="InterPro" id="IPR001478">
    <property type="entry name" value="PDZ"/>
</dbReference>
<feature type="transmembrane region" description="Helical" evidence="1">
    <location>
        <begin position="249"/>
        <end position="279"/>
    </location>
</feature>
<keyword evidence="3" id="KW-0132">Cell division</keyword>
<dbReference type="InterPro" id="IPR041489">
    <property type="entry name" value="PDZ_6"/>
</dbReference>
<dbReference type="KEGG" id="bwh:A9C19_01905"/>
<keyword evidence="3" id="KW-0131">Cell cycle</keyword>
<feature type="transmembrane region" description="Helical" evidence="1">
    <location>
        <begin position="20"/>
        <end position="37"/>
    </location>
</feature>
<dbReference type="OrthoDB" id="198399at2"/>
<dbReference type="RefSeq" id="WP_072578396.1">
    <property type="nucleotide sequence ID" value="NZ_CP016020.1"/>
</dbReference>
<feature type="transmembrane region" description="Helical" evidence="1">
    <location>
        <begin position="106"/>
        <end position="123"/>
    </location>
</feature>
<dbReference type="GO" id="GO:0051301">
    <property type="term" value="P:cell division"/>
    <property type="evidence" value="ECO:0007669"/>
    <property type="project" value="UniProtKB-KW"/>
</dbReference>
<dbReference type="Proteomes" id="UP000181936">
    <property type="component" value="Chromosome"/>
</dbReference>
<evidence type="ECO:0000256" key="1">
    <source>
        <dbReference type="SAM" id="Phobius"/>
    </source>
</evidence>
<name>A0A1L3MMP9_9BACI</name>
<dbReference type="EMBL" id="CP016020">
    <property type="protein sequence ID" value="APH03607.1"/>
    <property type="molecule type" value="Genomic_DNA"/>
</dbReference>